<name>A0ABR7X6T2_9SPHI</name>
<sequence>MQEQFDVSLPAAFAIPENEADLKTSLENIFAPQEPAFSSLASAIQYENKPKFGPSAISNIRFGVVHYDMAILKGRLRVTYDMQLTFGCEDVIKDHLNQHSYYNFLFIPGQALLHFEGDVTELPSTAGEF</sequence>
<proteinExistence type="predicted"/>
<dbReference type="EMBL" id="JACWMW010000002">
    <property type="protein sequence ID" value="MBD1385305.1"/>
    <property type="molecule type" value="Genomic_DNA"/>
</dbReference>
<protein>
    <submittedName>
        <fullName evidence="1">Uncharacterized protein</fullName>
    </submittedName>
</protein>
<evidence type="ECO:0000313" key="2">
    <source>
        <dbReference type="Proteomes" id="UP000618754"/>
    </source>
</evidence>
<keyword evidence="2" id="KW-1185">Reference proteome</keyword>
<comment type="caution">
    <text evidence="1">The sequence shown here is derived from an EMBL/GenBank/DDBJ whole genome shotgun (WGS) entry which is preliminary data.</text>
</comment>
<evidence type="ECO:0000313" key="1">
    <source>
        <dbReference type="EMBL" id="MBD1385305.1"/>
    </source>
</evidence>
<dbReference type="RefSeq" id="WP_191175187.1">
    <property type="nucleotide sequence ID" value="NZ_JACWMW010000002.1"/>
</dbReference>
<organism evidence="1 2">
    <name type="scientific">Mucilaginibacter rigui</name>
    <dbReference type="NCBI Taxonomy" id="534635"/>
    <lineage>
        <taxon>Bacteria</taxon>
        <taxon>Pseudomonadati</taxon>
        <taxon>Bacteroidota</taxon>
        <taxon>Sphingobacteriia</taxon>
        <taxon>Sphingobacteriales</taxon>
        <taxon>Sphingobacteriaceae</taxon>
        <taxon>Mucilaginibacter</taxon>
    </lineage>
</organism>
<gene>
    <name evidence="1" type="ORF">IDJ75_08445</name>
</gene>
<dbReference type="Proteomes" id="UP000618754">
    <property type="component" value="Unassembled WGS sequence"/>
</dbReference>
<reference evidence="1 2" key="1">
    <citation type="submission" date="2020-09" db="EMBL/GenBank/DDBJ databases">
        <title>Novel species of Mucilaginibacter isolated from a glacier on the Tibetan Plateau.</title>
        <authorList>
            <person name="Liu Q."/>
            <person name="Xin Y.-H."/>
        </authorList>
    </citation>
    <scope>NUCLEOTIDE SEQUENCE [LARGE SCALE GENOMIC DNA]</scope>
    <source>
        <strain evidence="1 2">CGMCC 1.13878</strain>
    </source>
</reference>
<accession>A0ABR7X6T2</accession>